<dbReference type="InterPro" id="IPR027417">
    <property type="entry name" value="P-loop_NTPase"/>
</dbReference>
<feature type="region of interest" description="Disordered" evidence="2">
    <location>
        <begin position="2030"/>
        <end position="2049"/>
    </location>
</feature>
<organism evidence="5 6">
    <name type="scientific">Massariosphaeria phaeospora</name>
    <dbReference type="NCBI Taxonomy" id="100035"/>
    <lineage>
        <taxon>Eukaryota</taxon>
        <taxon>Fungi</taxon>
        <taxon>Dikarya</taxon>
        <taxon>Ascomycota</taxon>
        <taxon>Pezizomycotina</taxon>
        <taxon>Dothideomycetes</taxon>
        <taxon>Pleosporomycetidae</taxon>
        <taxon>Pleosporales</taxon>
        <taxon>Pleosporales incertae sedis</taxon>
        <taxon>Massariosphaeria</taxon>
    </lineage>
</organism>
<dbReference type="PANTHER" id="PTHR10039">
    <property type="entry name" value="AMELOGENIN"/>
    <property type="match status" value="1"/>
</dbReference>
<feature type="compositionally biased region" description="Polar residues" evidence="2">
    <location>
        <begin position="8"/>
        <end position="34"/>
    </location>
</feature>
<dbReference type="InterPro" id="IPR011990">
    <property type="entry name" value="TPR-like_helical_dom_sf"/>
</dbReference>
<reference evidence="5 6" key="1">
    <citation type="submission" date="2020-01" db="EMBL/GenBank/DDBJ databases">
        <authorList>
            <consortium name="DOE Joint Genome Institute"/>
            <person name="Haridas S."/>
            <person name="Albert R."/>
            <person name="Binder M."/>
            <person name="Bloem J."/>
            <person name="Labutti K."/>
            <person name="Salamov A."/>
            <person name="Andreopoulos B."/>
            <person name="Baker S.E."/>
            <person name="Barry K."/>
            <person name="Bills G."/>
            <person name="Bluhm B.H."/>
            <person name="Cannon C."/>
            <person name="Castanera R."/>
            <person name="Culley D.E."/>
            <person name="Daum C."/>
            <person name="Ezra D."/>
            <person name="Gonzalez J.B."/>
            <person name="Henrissat B."/>
            <person name="Kuo A."/>
            <person name="Liang C."/>
            <person name="Lipzen A."/>
            <person name="Lutzoni F."/>
            <person name="Magnuson J."/>
            <person name="Mondo S."/>
            <person name="Nolan M."/>
            <person name="Ohm R."/>
            <person name="Pangilinan J."/>
            <person name="Park H.-J.H."/>
            <person name="Ramirez L."/>
            <person name="Alfaro M."/>
            <person name="Sun H."/>
            <person name="Tritt A."/>
            <person name="Yoshinaga Y."/>
            <person name="Zwiers L.-H.L."/>
            <person name="Turgeon B.G."/>
            <person name="Goodwin S.B."/>
            <person name="Spatafora J.W."/>
            <person name="Crous P.W."/>
            <person name="Grigoriev I.V."/>
        </authorList>
    </citation>
    <scope>NUCLEOTIDE SEQUENCE [LARGE SCALE GENOMIC DNA]</scope>
    <source>
        <strain evidence="5 6">CBS 611.86</strain>
    </source>
</reference>
<dbReference type="EMBL" id="JAADJZ010000006">
    <property type="protein sequence ID" value="KAF2874331.1"/>
    <property type="molecule type" value="Genomic_DNA"/>
</dbReference>
<feature type="domain" description="Nephrocystin 3-like N-terminal" evidence="4">
    <location>
        <begin position="284"/>
        <end position="452"/>
    </location>
</feature>
<accession>A0A7C8IDF3</accession>
<dbReference type="Gene3D" id="1.25.40.10">
    <property type="entry name" value="Tetratricopeptide repeat domain"/>
    <property type="match status" value="3"/>
</dbReference>
<feature type="domain" description="GPI inositol-deacylase winged helix" evidence="3">
    <location>
        <begin position="559"/>
        <end position="634"/>
    </location>
</feature>
<evidence type="ECO:0000259" key="3">
    <source>
        <dbReference type="Pfam" id="PF22939"/>
    </source>
</evidence>
<dbReference type="SUPFAM" id="SSF52540">
    <property type="entry name" value="P-loop containing nucleoside triphosphate hydrolases"/>
    <property type="match status" value="1"/>
</dbReference>
<gene>
    <name evidence="5" type="ORF">BDV95DRAFT_604517</name>
</gene>
<protein>
    <submittedName>
        <fullName evidence="5">Uncharacterized protein</fullName>
    </submittedName>
</protein>
<evidence type="ECO:0000259" key="4">
    <source>
        <dbReference type="Pfam" id="PF24883"/>
    </source>
</evidence>
<feature type="region of interest" description="Disordered" evidence="2">
    <location>
        <begin position="1"/>
        <end position="34"/>
    </location>
</feature>
<dbReference type="InterPro" id="IPR056884">
    <property type="entry name" value="NPHP3-like_N"/>
</dbReference>
<dbReference type="PANTHER" id="PTHR10039:SF11">
    <property type="entry name" value="NACHT DOMAIN PROTEIN (AFU_ORTHOLOGUE AFUA_1G01490)"/>
    <property type="match status" value="1"/>
</dbReference>
<comment type="caution">
    <text evidence="5">The sequence shown here is derived from an EMBL/GenBank/DDBJ whole genome shotgun (WGS) entry which is preliminary data.</text>
</comment>
<evidence type="ECO:0000313" key="6">
    <source>
        <dbReference type="Proteomes" id="UP000481861"/>
    </source>
</evidence>
<evidence type="ECO:0000256" key="2">
    <source>
        <dbReference type="SAM" id="MobiDB-lite"/>
    </source>
</evidence>
<proteinExistence type="predicted"/>
<dbReference type="Pfam" id="PF22939">
    <property type="entry name" value="WHD_GPIID"/>
    <property type="match status" value="1"/>
</dbReference>
<keyword evidence="6" id="KW-1185">Reference proteome</keyword>
<keyword evidence="1" id="KW-0677">Repeat</keyword>
<dbReference type="Proteomes" id="UP000481861">
    <property type="component" value="Unassembled WGS sequence"/>
</dbReference>
<sequence>MAPVAINTAPTPNGTQQPSSLIMTNGSPMSPTFESTDSLVMPKLSVLRESMTRTTSSTRIRFGRSTSVAFEGHGSVHDFLKTLKNERFRYMPADGSNWDRILKWADNIGGVVLLSHGVLNEFMLNSEDATRRICDSCIALIQLGTKHTKVLLKVFSVFHKMAFALSVFLRQKHLIKSTPDVRRELAHAYQEFAHLTSEVNEYCATQCRGHASFNFIEFDSYVTTSSAAFYAHLESVSISMWTSRRNCSHFNIHEIRDFLSPQDSVIKTIMSNQLYSEFKRAEFTCEWFAPHLRKFTRNGAGHNRLLLVTGAACTGKTVLARWIFEKLQESVDDEPYDVITYSVDTNVKYTTAPLNLVKSLLLQLLDRKIGRETLLAKIDKAMELSQKGFPSAKVEEALWSALEASLDDHKLLILIDGLDQLSSPRIGNPPALETINRITKSRPNVKAILLSRAVSDAALKHCQQHLSLEDIQETSNDIHHYVEDFVHNRSELRKLKDSEKQEIIQKHQEAAKGSFLWAELQLQTVKHEESASAVLKACSKAPKTVDEALDRLISSLDAKKPETKRILSWILAAERPLTLKEVKALLEVDLDGCAYRPFSGDVEKTVRSLCGPLIVIRDGLVYLRHPSIRERLVASTSAGNKTTKLVIDLKEAHRSLTLRSMAYVKIHLQRSDVEPQADLYRMNDMAASFSQHDLFEYAARYWVLHFRSSSLYDKTSNKFTLSADFKLSFSNAVRFALFEGSCIARQYIASEAEQFQNLAYNIRKTLFGEHSAAVLQSLILELRIGRKFKDVHVLSEYSYEAWKISRHICSTTVVQALAEGFIEYSATLKISEHTEFCDKKVEILRFLVEVYQHGHHASKEIRYLRILAELYIEIGEVQKAVVIYRQLYKLRLQVYGYLHEETHSLFGLLITYLKQLSLYEECLELTLEYHEYLEQTLVITDERRIQSTLTIVQIYEERKEFFKAEEVLVRYWKSVSTSKTTTRITELKIDFALKYSEFLYRYSRKEESEVILRGLWTEIQSYSYEARFESTMIKRVEKIASYFSRLEIFTMSRSIYQSLYEHYERHEQRTSTECITIVRSLAETITKSISYSKTVSSSSSTTSTHSVTIVSKEEKTLIEIFESSMESTEISSTTISICQALCSSYMHEERYEEACEIYRRVISKVWASIESTSVSIDITEITEYLTEEIFELAISLAICHFKMLHIEIAETIYFNLFRALICTRRIENKHFLLAKIKLIISFFKEIYKYERVIEIYRELFVWMPICFGKTDSATITILIEFARICFRMRLYTEAASACFYIYSCFRIAHGCLHIHGFEAAYLLLQIYEIQCKWDLAYEVCGYLWRTFVRFGAEYKLDVTIIERIYKKYVFILEHKEMVEYSVLLQVSREYYESCVKYYKYHHEVTIKATLEYASICERREEYHETSVSLYQQVIKYCKETKSEFSKKTLYTCNTRIAKMYASSTKEITKAVEIYREQFEMCKKTERTSTETITALSSLVSTYKKQSTTESITTATQTLNSSVLEIFQHESRSEKLIESARSIAKIYKECSFTEQATTLIQEMRTKIVEEVRTSITSSTKVEQKSYVFLASFQEAISESSSFTSVFAELRSEILMYESYFKATKTQSDYRSVIKSGCGLYFHLEKKTERRSEFVKIEKELTEYFFKYLDFSRTVKDSVMQLFFRLYLQEVNKTHYEHTVVKHASGTVLKFTKTAKFAEAYDLVLLIDRFIHKHGGFDSEFYIRTGFDLAKYLVGVGTKRCSDEKLYSAMLDLSRAMLQDALQGLDKIDIELYELQQLLTDLITTLSEQKKYEDLERILQTLWHTRTIRTNISSSPLVLYLGRSLIQTLASLGKFPAAIHLCHHIRYNLSYIHGALSPTTLSFTRLLSELYTATQRYRDAMSLHEDVLCRIGDGDSHGDGDAPLLDTALQHADLLKAAYKRNGGWDKDASHYSDVFAALERRLEDDGVREWKDKKPAPVEKWTPGGKDGVELGGCWTRPRRFEWREEESGGEGGRWEESVRRRASGKYWVTGEQQNGNGYANGKAAEIALD</sequence>
<dbReference type="OrthoDB" id="2546325at2759"/>
<evidence type="ECO:0000313" key="5">
    <source>
        <dbReference type="EMBL" id="KAF2874331.1"/>
    </source>
</evidence>
<dbReference type="Pfam" id="PF24883">
    <property type="entry name" value="NPHP3_N"/>
    <property type="match status" value="1"/>
</dbReference>
<dbReference type="Gene3D" id="3.40.50.300">
    <property type="entry name" value="P-loop containing nucleotide triphosphate hydrolases"/>
    <property type="match status" value="1"/>
</dbReference>
<evidence type="ECO:0000256" key="1">
    <source>
        <dbReference type="ARBA" id="ARBA00022737"/>
    </source>
</evidence>
<dbReference type="InterPro" id="IPR054471">
    <property type="entry name" value="GPIID_WHD"/>
</dbReference>
<name>A0A7C8IDF3_9PLEO</name>